<dbReference type="Proteomes" id="UP001396898">
    <property type="component" value="Unassembled WGS sequence"/>
</dbReference>
<evidence type="ECO:0008006" key="3">
    <source>
        <dbReference type="Google" id="ProtNLM"/>
    </source>
</evidence>
<accession>A0ABR1SSR6</accession>
<organism evidence="1 2">
    <name type="scientific">Apiospora marii</name>
    <dbReference type="NCBI Taxonomy" id="335849"/>
    <lineage>
        <taxon>Eukaryota</taxon>
        <taxon>Fungi</taxon>
        <taxon>Dikarya</taxon>
        <taxon>Ascomycota</taxon>
        <taxon>Pezizomycotina</taxon>
        <taxon>Sordariomycetes</taxon>
        <taxon>Xylariomycetidae</taxon>
        <taxon>Amphisphaeriales</taxon>
        <taxon>Apiosporaceae</taxon>
        <taxon>Apiospora</taxon>
    </lineage>
</organism>
<sequence>MSNPAGSDPNISQNFGTSSVSSGSRLFQGMVQGDVHLHREHFRLSYTSNWAAFTPKPTILIGFGRDTDFIQRGDTMAHVHELCARQYSRIALVGLGGVGKSQVAIEYAYQIRERSPETWVFWVYASSAVRFEIDFRNIANYAKLPGRENPDTDVLQLVSNWLVSEKSGKWVIVLDNLDSADFLFEGQTGPNQNRPHLVSYLPSCEKGSILITSRNRDAALKLVELPSIVQLDPMTPMEAVALAEKKLATSDENMGRLAATLEYMPLAIVQAAAYIARMGQRCSVDQYLERFEQSDHDKAKLLNFNGGQLRRDPEAKNSIIITWQLMFDHIHHTRPSAAHLLSFMSVCNSQIIPKYILEPPVYNPYDPLVAHPCPLRDVCKSWHHDFSGRCDEDILHLEDCSLVSASADGLTYRMHSLVQLATRKWLQASGNDGQNLWQHALMKGFTALLTLFSSDKCYFYTWAQCVTHLEQGQMLLPQWKGFMMTSDVHSLTPPCPQDKPSLAVWAELQYRLAFFWVAKLHWLPDALYRAEWALKYALECIGRGSDLALMAADLICIIRMTMHLTETFTTAINLYSQENKEARRRTDTPDKTGAWDAMVEKRTERIKDAQQALGHQHPHTLTLVNELALPHMSQGHEEEAKRLLRSILENITWGLRCFWDPRLIALNLHSLIDSDAETNHLARELARQYREVLNLQTTFNDPVRIHSTSLFSQCDALLEADIAD</sequence>
<dbReference type="PANTHER" id="PTHR35205:SF1">
    <property type="entry name" value="ZU5 DOMAIN-CONTAINING PROTEIN"/>
    <property type="match status" value="1"/>
</dbReference>
<protein>
    <recommendedName>
        <fullName evidence="3">NB-ARC domain-containing protein</fullName>
    </recommendedName>
</protein>
<keyword evidence="2" id="KW-1185">Reference proteome</keyword>
<dbReference type="InterPro" id="IPR011990">
    <property type="entry name" value="TPR-like_helical_dom_sf"/>
</dbReference>
<name>A0ABR1SSR6_9PEZI</name>
<gene>
    <name evidence="1" type="ORF">PG991_000721</name>
</gene>
<dbReference type="SUPFAM" id="SSF52540">
    <property type="entry name" value="P-loop containing nucleoside triphosphate hydrolases"/>
    <property type="match status" value="1"/>
</dbReference>
<dbReference type="Gene3D" id="1.25.40.10">
    <property type="entry name" value="Tetratricopeptide repeat domain"/>
    <property type="match status" value="1"/>
</dbReference>
<evidence type="ECO:0000313" key="1">
    <source>
        <dbReference type="EMBL" id="KAK8037375.1"/>
    </source>
</evidence>
<dbReference type="PANTHER" id="PTHR35205">
    <property type="entry name" value="NB-ARC AND TPR DOMAIN PROTEIN"/>
    <property type="match status" value="1"/>
</dbReference>
<evidence type="ECO:0000313" key="2">
    <source>
        <dbReference type="Proteomes" id="UP001396898"/>
    </source>
</evidence>
<dbReference type="EMBL" id="JAQQWI010000002">
    <property type="protein sequence ID" value="KAK8037375.1"/>
    <property type="molecule type" value="Genomic_DNA"/>
</dbReference>
<proteinExistence type="predicted"/>
<dbReference type="InterPro" id="IPR027417">
    <property type="entry name" value="P-loop_NTPase"/>
</dbReference>
<comment type="caution">
    <text evidence="1">The sequence shown here is derived from an EMBL/GenBank/DDBJ whole genome shotgun (WGS) entry which is preliminary data.</text>
</comment>
<dbReference type="Gene3D" id="3.40.50.300">
    <property type="entry name" value="P-loop containing nucleotide triphosphate hydrolases"/>
    <property type="match status" value="1"/>
</dbReference>
<reference evidence="1 2" key="1">
    <citation type="submission" date="2023-01" db="EMBL/GenBank/DDBJ databases">
        <title>Analysis of 21 Apiospora genomes using comparative genomics revels a genus with tremendous synthesis potential of carbohydrate active enzymes and secondary metabolites.</title>
        <authorList>
            <person name="Sorensen T."/>
        </authorList>
    </citation>
    <scope>NUCLEOTIDE SEQUENCE [LARGE SCALE GENOMIC DNA]</scope>
    <source>
        <strain evidence="1 2">CBS 20057</strain>
    </source>
</reference>